<accession>A0A838L497</accession>
<dbReference type="InterPro" id="IPR029069">
    <property type="entry name" value="HotDog_dom_sf"/>
</dbReference>
<dbReference type="EMBL" id="JACEIB010000001">
    <property type="protein sequence ID" value="MBA2933026.1"/>
    <property type="molecule type" value="Genomic_DNA"/>
</dbReference>
<reference evidence="1 2" key="1">
    <citation type="submission" date="2020-07" db="EMBL/GenBank/DDBJ databases">
        <authorList>
            <person name="Sun Q."/>
        </authorList>
    </citation>
    <scope>NUCLEOTIDE SEQUENCE [LARGE SCALE GENOMIC DNA]</scope>
    <source>
        <strain evidence="1 2">CGMCC 1.13654</strain>
    </source>
</reference>
<dbReference type="CDD" id="cd03451">
    <property type="entry name" value="FkbR2"/>
    <property type="match status" value="1"/>
</dbReference>
<protein>
    <submittedName>
        <fullName evidence="1">MaoC family dehydratase</fullName>
    </submittedName>
</protein>
<sequence>MAGLYFEDFEEGAVYPHEAERTVTLADSIQYACMCMDTEPRYLSEAWAAKNSPHGRVQIHPLYVLSLIMGVQVTELTLGTTLGNLSMGGVSFPHPVFPGDTLRGVTTILGKRASSTKPDRGIVDFLHDGLNQRDEIVARCTRRGMMVTRAYKSVKA</sequence>
<dbReference type="Gene3D" id="3.10.129.10">
    <property type="entry name" value="Hotdog Thioesterase"/>
    <property type="match status" value="1"/>
</dbReference>
<proteinExistence type="predicted"/>
<dbReference type="InterPro" id="IPR052342">
    <property type="entry name" value="MCH/BMMD"/>
</dbReference>
<comment type="caution">
    <text evidence="1">The sequence shown here is derived from an EMBL/GenBank/DDBJ whole genome shotgun (WGS) entry which is preliminary data.</text>
</comment>
<dbReference type="AlphaFoldDB" id="A0A838L497"/>
<dbReference type="RefSeq" id="WP_160365086.1">
    <property type="nucleotide sequence ID" value="NZ_JACEIB010000001.1"/>
</dbReference>
<dbReference type="Proteomes" id="UP000570166">
    <property type="component" value="Unassembled WGS sequence"/>
</dbReference>
<keyword evidence="2" id="KW-1185">Reference proteome</keyword>
<dbReference type="SUPFAM" id="SSF54637">
    <property type="entry name" value="Thioesterase/thiol ester dehydrase-isomerase"/>
    <property type="match status" value="1"/>
</dbReference>
<evidence type="ECO:0000313" key="2">
    <source>
        <dbReference type="Proteomes" id="UP000570166"/>
    </source>
</evidence>
<dbReference type="GO" id="GO:0016829">
    <property type="term" value="F:lyase activity"/>
    <property type="evidence" value="ECO:0007669"/>
    <property type="project" value="InterPro"/>
</dbReference>
<name>A0A838L497_9SPHN</name>
<dbReference type="PANTHER" id="PTHR43664:SF1">
    <property type="entry name" value="BETA-METHYLMALYL-COA DEHYDRATASE"/>
    <property type="match status" value="1"/>
</dbReference>
<dbReference type="PANTHER" id="PTHR43664">
    <property type="entry name" value="MONOAMINE OXIDASE-RELATED"/>
    <property type="match status" value="1"/>
</dbReference>
<organism evidence="1 2">
    <name type="scientific">Sphingomonas chungangi</name>
    <dbReference type="NCBI Taxonomy" id="2683589"/>
    <lineage>
        <taxon>Bacteria</taxon>
        <taxon>Pseudomonadati</taxon>
        <taxon>Pseudomonadota</taxon>
        <taxon>Alphaproteobacteria</taxon>
        <taxon>Sphingomonadales</taxon>
        <taxon>Sphingomonadaceae</taxon>
        <taxon>Sphingomonas</taxon>
    </lineage>
</organism>
<gene>
    <name evidence="1" type="ORF">HZF05_02840</name>
</gene>
<evidence type="ECO:0000313" key="1">
    <source>
        <dbReference type="EMBL" id="MBA2933026.1"/>
    </source>
</evidence>
<dbReference type="InterPro" id="IPR048274">
    <property type="entry name" value="MC_hydratase"/>
</dbReference>
<dbReference type="Pfam" id="PF19315">
    <property type="entry name" value="MC_hydratase"/>
    <property type="match status" value="1"/>
</dbReference>